<comment type="caution">
    <text evidence="4">The sequence shown here is derived from an EMBL/GenBank/DDBJ whole genome shotgun (WGS) entry which is preliminary data.</text>
</comment>
<accession>A0A0F4GLU6</accession>
<dbReference type="Gene3D" id="2.60.120.330">
    <property type="entry name" value="B-lactam Antibiotic, Isopenicillin N Synthase, Chain"/>
    <property type="match status" value="1"/>
</dbReference>
<dbReference type="Proteomes" id="UP000033647">
    <property type="component" value="Unassembled WGS sequence"/>
</dbReference>
<evidence type="ECO:0000313" key="4">
    <source>
        <dbReference type="EMBL" id="KJX98404.1"/>
    </source>
</evidence>
<name>A0A0F4GLU6_9PEZI</name>
<evidence type="ECO:0000259" key="3">
    <source>
        <dbReference type="Pfam" id="PF03171"/>
    </source>
</evidence>
<feature type="region of interest" description="Disordered" evidence="2">
    <location>
        <begin position="76"/>
        <end position="98"/>
    </location>
</feature>
<proteinExistence type="inferred from homology"/>
<sequence>MADDHKSTESTVIDLPTVSYRDLMLGSQDAAVELFKAASTDGFFQLDLRDTPAQQTVLDALPVVYKAGQQYFAQSPAVKEQDRRQANNGTDRGFTSCPSDEDLELSIDEYRAGAPPFPPVLQAERETIGSFMESLDQACRWMLASLSASLGLQESESLDQYHHKADTSESGLKFVSEPTLARIADVADNTHTDGGTFTIIFCERLGLQTYLPRAKEWAFVPPQDGCCVVNVADALSRFSHGVLHSPRHRVTQVADGAGERLYLSHFLRPSHKYASP</sequence>
<dbReference type="InterPro" id="IPR044861">
    <property type="entry name" value="IPNS-like_FE2OG_OXY"/>
</dbReference>
<dbReference type="PANTHER" id="PTHR47990">
    <property type="entry name" value="2-OXOGLUTARATE (2OG) AND FE(II)-DEPENDENT OXYGENASE SUPERFAMILY PROTEIN-RELATED"/>
    <property type="match status" value="1"/>
</dbReference>
<evidence type="ECO:0000313" key="5">
    <source>
        <dbReference type="Proteomes" id="UP000033647"/>
    </source>
</evidence>
<keyword evidence="5" id="KW-1185">Reference proteome</keyword>
<dbReference type="AlphaFoldDB" id="A0A0F4GLU6"/>
<organism evidence="4 5">
    <name type="scientific">Zymoseptoria brevis</name>
    <dbReference type="NCBI Taxonomy" id="1047168"/>
    <lineage>
        <taxon>Eukaryota</taxon>
        <taxon>Fungi</taxon>
        <taxon>Dikarya</taxon>
        <taxon>Ascomycota</taxon>
        <taxon>Pezizomycotina</taxon>
        <taxon>Dothideomycetes</taxon>
        <taxon>Dothideomycetidae</taxon>
        <taxon>Mycosphaerellales</taxon>
        <taxon>Mycosphaerellaceae</taxon>
        <taxon>Zymoseptoria</taxon>
    </lineage>
</organism>
<gene>
    <name evidence="4" type="ORF">TI39_contig412g00019</name>
</gene>
<protein>
    <submittedName>
        <fullName evidence="4">Oxidoreductase like protein</fullName>
    </submittedName>
</protein>
<reference evidence="4 5" key="1">
    <citation type="submission" date="2015-03" db="EMBL/GenBank/DDBJ databases">
        <title>RNA-seq based gene annotation and comparative genomics of four Zymoseptoria species reveal species-specific pathogenicity related genes and transposable element activity.</title>
        <authorList>
            <person name="Grandaubert J."/>
            <person name="Bhattacharyya A."/>
            <person name="Stukenbrock E.H."/>
        </authorList>
    </citation>
    <scope>NUCLEOTIDE SEQUENCE [LARGE SCALE GENOMIC DNA]</scope>
    <source>
        <strain evidence="4 5">Zb18110</strain>
    </source>
</reference>
<dbReference type="EMBL" id="LAFY01000404">
    <property type="protein sequence ID" value="KJX98404.1"/>
    <property type="molecule type" value="Genomic_DNA"/>
</dbReference>
<dbReference type="SUPFAM" id="SSF51197">
    <property type="entry name" value="Clavaminate synthase-like"/>
    <property type="match status" value="1"/>
</dbReference>
<dbReference type="InterPro" id="IPR050231">
    <property type="entry name" value="Iron_ascorbate_oxido_reductase"/>
</dbReference>
<evidence type="ECO:0000256" key="2">
    <source>
        <dbReference type="SAM" id="MobiDB-lite"/>
    </source>
</evidence>
<evidence type="ECO:0000256" key="1">
    <source>
        <dbReference type="ARBA" id="ARBA00008056"/>
    </source>
</evidence>
<feature type="domain" description="Isopenicillin N synthase-like Fe(2+) 2OG dioxygenase" evidence="3">
    <location>
        <begin position="188"/>
        <end position="269"/>
    </location>
</feature>
<comment type="similarity">
    <text evidence="1">Belongs to the iron/ascorbate-dependent oxidoreductase family.</text>
</comment>
<dbReference type="STRING" id="1047168.A0A0F4GLU6"/>
<dbReference type="OrthoDB" id="288590at2759"/>
<dbReference type="Pfam" id="PF03171">
    <property type="entry name" value="2OG-FeII_Oxy"/>
    <property type="match status" value="1"/>
</dbReference>
<dbReference type="InterPro" id="IPR027443">
    <property type="entry name" value="IPNS-like_sf"/>
</dbReference>